<feature type="transmembrane region" description="Helical" evidence="6">
    <location>
        <begin position="180"/>
        <end position="197"/>
    </location>
</feature>
<feature type="transmembrane region" description="Helical" evidence="6">
    <location>
        <begin position="421"/>
        <end position="440"/>
    </location>
</feature>
<feature type="transmembrane region" description="Helical" evidence="6">
    <location>
        <begin position="123"/>
        <end position="144"/>
    </location>
</feature>
<dbReference type="PANTHER" id="PTHR30250:SF11">
    <property type="entry name" value="O-ANTIGEN TRANSPORTER-RELATED"/>
    <property type="match status" value="1"/>
</dbReference>
<evidence type="ECO:0000313" key="7">
    <source>
        <dbReference type="EMBL" id="PRP66587.1"/>
    </source>
</evidence>
<feature type="transmembrane region" description="Helical" evidence="6">
    <location>
        <begin position="327"/>
        <end position="348"/>
    </location>
</feature>
<dbReference type="PANTHER" id="PTHR30250">
    <property type="entry name" value="PST FAMILY PREDICTED COLANIC ACID TRANSPORTER"/>
    <property type="match status" value="1"/>
</dbReference>
<reference evidence="7 8" key="1">
    <citation type="submission" date="2016-11" db="EMBL/GenBank/DDBJ databases">
        <title>Trade-off between light-utilization and light-protection in marine flavobacteria.</title>
        <authorList>
            <person name="Kumagai Y."/>
        </authorList>
    </citation>
    <scope>NUCLEOTIDE SEQUENCE [LARGE SCALE GENOMIC DNA]</scope>
    <source>
        <strain evidence="7 8">JCM 17109</strain>
    </source>
</reference>
<dbReference type="InterPro" id="IPR050833">
    <property type="entry name" value="Poly_Biosynth_Transport"/>
</dbReference>
<feature type="transmembrane region" description="Helical" evidence="6">
    <location>
        <begin position="40"/>
        <end position="60"/>
    </location>
</feature>
<accession>A0A2S9WSX1</accession>
<dbReference type="AlphaFoldDB" id="A0A2S9WSX1"/>
<comment type="caution">
    <text evidence="7">The sequence shown here is derived from an EMBL/GenBank/DDBJ whole genome shotgun (WGS) entry which is preliminary data.</text>
</comment>
<comment type="subcellular location">
    <subcellularLocation>
        <location evidence="1">Cell membrane</location>
        <topology evidence="1">Multi-pass membrane protein</topology>
    </subcellularLocation>
</comment>
<organism evidence="7 8">
    <name type="scientific">Nonlabens agnitus</name>
    <dbReference type="NCBI Taxonomy" id="870484"/>
    <lineage>
        <taxon>Bacteria</taxon>
        <taxon>Pseudomonadati</taxon>
        <taxon>Bacteroidota</taxon>
        <taxon>Flavobacteriia</taxon>
        <taxon>Flavobacteriales</taxon>
        <taxon>Flavobacteriaceae</taxon>
        <taxon>Nonlabens</taxon>
    </lineage>
</organism>
<protein>
    <submittedName>
        <fullName evidence="7">Polysaccharide biosynthesis protein</fullName>
    </submittedName>
</protein>
<feature type="transmembrane region" description="Helical" evidence="6">
    <location>
        <begin position="360"/>
        <end position="382"/>
    </location>
</feature>
<dbReference type="EMBL" id="MQUC01000003">
    <property type="protein sequence ID" value="PRP66587.1"/>
    <property type="molecule type" value="Genomic_DNA"/>
</dbReference>
<feature type="transmembrane region" description="Helical" evidence="6">
    <location>
        <begin position="80"/>
        <end position="103"/>
    </location>
</feature>
<evidence type="ECO:0000256" key="5">
    <source>
        <dbReference type="ARBA" id="ARBA00023136"/>
    </source>
</evidence>
<dbReference type="Proteomes" id="UP000239532">
    <property type="component" value="Unassembled WGS sequence"/>
</dbReference>
<evidence type="ECO:0000256" key="1">
    <source>
        <dbReference type="ARBA" id="ARBA00004651"/>
    </source>
</evidence>
<feature type="transmembrane region" description="Helical" evidence="6">
    <location>
        <begin position="251"/>
        <end position="268"/>
    </location>
</feature>
<evidence type="ECO:0000256" key="4">
    <source>
        <dbReference type="ARBA" id="ARBA00022989"/>
    </source>
</evidence>
<evidence type="ECO:0000256" key="2">
    <source>
        <dbReference type="ARBA" id="ARBA00022475"/>
    </source>
</evidence>
<dbReference type="RefSeq" id="WP_105982402.1">
    <property type="nucleotide sequence ID" value="NZ_MQUC01000003.1"/>
</dbReference>
<keyword evidence="4 6" id="KW-1133">Transmembrane helix</keyword>
<feature type="transmembrane region" description="Helical" evidence="6">
    <location>
        <begin position="217"/>
        <end position="235"/>
    </location>
</feature>
<proteinExistence type="predicted"/>
<feature type="transmembrane region" description="Helical" evidence="6">
    <location>
        <begin position="156"/>
        <end position="174"/>
    </location>
</feature>
<name>A0A2S9WSX1_9FLAO</name>
<keyword evidence="3 6" id="KW-0812">Transmembrane</keyword>
<feature type="transmembrane region" description="Helical" evidence="6">
    <location>
        <begin position="12"/>
        <end position="34"/>
    </location>
</feature>
<feature type="transmembrane region" description="Helical" evidence="6">
    <location>
        <begin position="388"/>
        <end position="409"/>
    </location>
</feature>
<keyword evidence="2" id="KW-1003">Cell membrane</keyword>
<evidence type="ECO:0000256" key="3">
    <source>
        <dbReference type="ARBA" id="ARBA00022692"/>
    </source>
</evidence>
<feature type="transmembrane region" description="Helical" evidence="6">
    <location>
        <begin position="446"/>
        <end position="468"/>
    </location>
</feature>
<dbReference type="OrthoDB" id="88014at2"/>
<dbReference type="InterPro" id="IPR002797">
    <property type="entry name" value="Polysacc_synth"/>
</dbReference>
<evidence type="ECO:0000256" key="6">
    <source>
        <dbReference type="SAM" id="Phobius"/>
    </source>
</evidence>
<dbReference type="GO" id="GO:0005886">
    <property type="term" value="C:plasma membrane"/>
    <property type="evidence" value="ECO:0007669"/>
    <property type="project" value="UniProtKB-SubCell"/>
</dbReference>
<evidence type="ECO:0000313" key="8">
    <source>
        <dbReference type="Proteomes" id="UP000239532"/>
    </source>
</evidence>
<gene>
    <name evidence="7" type="ORF">BST86_05465</name>
</gene>
<keyword evidence="8" id="KW-1185">Reference proteome</keyword>
<feature type="transmembrane region" description="Helical" evidence="6">
    <location>
        <begin position="299"/>
        <end position="321"/>
    </location>
</feature>
<dbReference type="Pfam" id="PF01943">
    <property type="entry name" value="Polysacc_synt"/>
    <property type="match status" value="1"/>
</dbReference>
<keyword evidence="5 6" id="KW-0472">Membrane</keyword>
<sequence>MGIVIKHSSWNLVITGFGFLLGAINVLALATTYLDADYYGLMNYILSTAFLLFPLMSFGLHNTIVKYYSSYKTDRERDNFLTQMLFWPIVGAIPIFILVFVFYDDIRLLISTTNQLTGDFLWPILLIAVFQAYFEIFYAWTKVYLKTIGGNFLKEVFYRAAATIILLLVAIDFITQVQFIYSLILIYFLRMLLMAIMAWRTYAPKFIFYKLEASREILWYSVLMVIAGSVGTALIDLDKNMLNQYVDLADISYYGVAGFIATVVAIPARGMAQIMHPLTAGYFNAGDLKKVEWLYKRSSLNLTIVAGLLMVLIICNVHEFYKFLPSEFAVAIPVVLLICVVKFTENLLGSNNAILYNTNLYKFTLWLGLGLAIVAFLLNIWLIPIYGLIGAAVATCVAYVLYAFAKAYYVNIKLQMHPWTGKTSIAILVILVTIAIFYTWDFQWNYIVNILFKSTLIFLVYAASVYLLKLSSEVNAAIDQLISKIKRPQ</sequence>